<proteinExistence type="predicted"/>
<dbReference type="InterPro" id="IPR016024">
    <property type="entry name" value="ARM-type_fold"/>
</dbReference>
<evidence type="ECO:0000313" key="4">
    <source>
        <dbReference type="Proteomes" id="UP001189429"/>
    </source>
</evidence>
<dbReference type="SUPFAM" id="SSF48371">
    <property type="entry name" value="ARM repeat"/>
    <property type="match status" value="1"/>
</dbReference>
<keyword evidence="4" id="KW-1185">Reference proteome</keyword>
<dbReference type="Proteomes" id="UP001189429">
    <property type="component" value="Unassembled WGS sequence"/>
</dbReference>
<organism evidence="3 4">
    <name type="scientific">Prorocentrum cordatum</name>
    <dbReference type="NCBI Taxonomy" id="2364126"/>
    <lineage>
        <taxon>Eukaryota</taxon>
        <taxon>Sar</taxon>
        <taxon>Alveolata</taxon>
        <taxon>Dinophyceae</taxon>
        <taxon>Prorocentrales</taxon>
        <taxon>Prorocentraceae</taxon>
        <taxon>Prorocentrum</taxon>
    </lineage>
</organism>
<sequence length="740" mass="80094">MGSRLAASSGMGDGGAPTKKRAGAVLTACELLRTVDHATKERELCAKALGLLMPGAEEDSAVLAAACDGLRRLSERRRLALDVLESGAGGLSSKLLLERLHELSRLVTGGLGDTKEAELGAASRDLVHASWRLLGQLAAWGGQESADCVDRLVAIGLQCPGEEALAALGLALAAAISDPSAAPGRAATGVAEALFGRVMELAGATPSDADEKPTAEAEAPSAEAARKAAAERDANRRCGIVWLTVLLRRQARGGQMLGLLAERMEDICRACVQAVGGLSIFVADCGLKAICYLYSLVPPELRAGTLKMVFSQLSNRTWVSNMFVGTPDTKTRQEQKDVENASGPNSLKIAAKERVDLLKDLMFLARELGHPPLFVALLDQPAGSVWTGPVLVEALDLQAQCLPEELQDHLCPAPVRPKLYPYFFHSNAPLRQAVIALSSNYFGCETPQRLATKYQDEWRALATNLISALGTSRVSTREAAVQAAQVLFRGRTWDEVAFLLEDFFTIVVKLMDDMETKIQAVVKPLVRMTRNLILRLVDPKAGKASEVDDALKLTIPLLLQFCERYKHATPLCFDIMREMVKSAHGTVLMSPYVQDLIPPLLISLSMMENDQFQYYQMHIDKANEEKGKELAAARVSASRDSESMKLLRQLVPLISRTPSASPPEPATRCTAAWAPTPAWARATSGSPSARSARAPCPRAAPWPPACCARWRARCWTGPRRYATPPPRASPAWRGGTRRRS</sequence>
<evidence type="ECO:0000259" key="2">
    <source>
        <dbReference type="Pfam" id="PF24492"/>
    </source>
</evidence>
<accession>A0ABN9YHH9</accession>
<dbReference type="InterPro" id="IPR055443">
    <property type="entry name" value="HEAT_ECM29"/>
</dbReference>
<feature type="domain" description="Proteasome adapter and scaffold protein ECM29 HEAT-repeat" evidence="2">
    <location>
        <begin position="590"/>
        <end position="655"/>
    </location>
</feature>
<dbReference type="Pfam" id="PF24492">
    <property type="entry name" value="HEAT_ECM29"/>
    <property type="match status" value="1"/>
</dbReference>
<dbReference type="EMBL" id="CAUYUJ010022415">
    <property type="protein sequence ID" value="CAK0910538.1"/>
    <property type="molecule type" value="Genomic_DNA"/>
</dbReference>
<gene>
    <name evidence="3" type="ORF">PCOR1329_LOCUS84694</name>
</gene>
<reference evidence="3" key="1">
    <citation type="submission" date="2023-10" db="EMBL/GenBank/DDBJ databases">
        <authorList>
            <person name="Chen Y."/>
            <person name="Shah S."/>
            <person name="Dougan E. K."/>
            <person name="Thang M."/>
            <person name="Chan C."/>
        </authorList>
    </citation>
    <scope>NUCLEOTIDE SEQUENCE [LARGE SCALE GENOMIC DNA]</scope>
</reference>
<protein>
    <recommendedName>
        <fullName evidence="2">Proteasome adapter and scaffold protein ECM29 HEAT-repeat domain-containing protein</fullName>
    </recommendedName>
</protein>
<comment type="caution">
    <text evidence="3">The sequence shown here is derived from an EMBL/GenBank/DDBJ whole genome shotgun (WGS) entry which is preliminary data.</text>
</comment>
<evidence type="ECO:0000313" key="3">
    <source>
        <dbReference type="EMBL" id="CAK0910538.1"/>
    </source>
</evidence>
<evidence type="ECO:0000256" key="1">
    <source>
        <dbReference type="SAM" id="MobiDB-lite"/>
    </source>
</evidence>
<feature type="region of interest" description="Disordered" evidence="1">
    <location>
        <begin position="717"/>
        <end position="740"/>
    </location>
</feature>
<name>A0ABN9YHH9_9DINO</name>